<organism evidence="2 3">
    <name type="scientific">Conoideocrella luteorostrata</name>
    <dbReference type="NCBI Taxonomy" id="1105319"/>
    <lineage>
        <taxon>Eukaryota</taxon>
        <taxon>Fungi</taxon>
        <taxon>Dikarya</taxon>
        <taxon>Ascomycota</taxon>
        <taxon>Pezizomycotina</taxon>
        <taxon>Sordariomycetes</taxon>
        <taxon>Hypocreomycetidae</taxon>
        <taxon>Hypocreales</taxon>
        <taxon>Clavicipitaceae</taxon>
        <taxon>Conoideocrella</taxon>
    </lineage>
</organism>
<dbReference type="SUPFAM" id="SSF52540">
    <property type="entry name" value="P-loop containing nucleoside triphosphate hydrolases"/>
    <property type="match status" value="1"/>
</dbReference>
<dbReference type="Pfam" id="PF00931">
    <property type="entry name" value="NB-ARC"/>
    <property type="match status" value="1"/>
</dbReference>
<dbReference type="AlphaFoldDB" id="A0AAJ0CFB0"/>
<evidence type="ECO:0000259" key="1">
    <source>
        <dbReference type="Pfam" id="PF00931"/>
    </source>
</evidence>
<dbReference type="Gene3D" id="3.40.50.300">
    <property type="entry name" value="P-loop containing nucleotide triphosphate hydrolases"/>
    <property type="match status" value="1"/>
</dbReference>
<name>A0AAJ0CFB0_9HYPO</name>
<dbReference type="InterPro" id="IPR002182">
    <property type="entry name" value="NB-ARC"/>
</dbReference>
<keyword evidence="3" id="KW-1185">Reference proteome</keyword>
<reference evidence="2" key="1">
    <citation type="submission" date="2023-06" db="EMBL/GenBank/DDBJ databases">
        <title>Conoideocrella luteorostrata (Hypocreales: Clavicipitaceae), a potential biocontrol fungus for elongate hemlock scale in United States Christmas tree production areas.</title>
        <authorList>
            <person name="Barrett H."/>
            <person name="Lovett B."/>
            <person name="Macias A.M."/>
            <person name="Stajich J.E."/>
            <person name="Kasson M.T."/>
        </authorList>
    </citation>
    <scope>NUCLEOTIDE SEQUENCE</scope>
    <source>
        <strain evidence="2">ARSEF 14590</strain>
    </source>
</reference>
<dbReference type="GO" id="GO:0043531">
    <property type="term" value="F:ADP binding"/>
    <property type="evidence" value="ECO:0007669"/>
    <property type="project" value="InterPro"/>
</dbReference>
<evidence type="ECO:0000313" key="2">
    <source>
        <dbReference type="EMBL" id="KAK2591946.1"/>
    </source>
</evidence>
<comment type="caution">
    <text evidence="2">The sequence shown here is derived from an EMBL/GenBank/DDBJ whole genome shotgun (WGS) entry which is preliminary data.</text>
</comment>
<gene>
    <name evidence="2" type="ORF">QQS21_010350</name>
</gene>
<protein>
    <recommendedName>
        <fullName evidence="1">NB-ARC domain-containing protein</fullName>
    </recommendedName>
</protein>
<proteinExistence type="predicted"/>
<sequence>MTSINHLRLVNSQRSPSSLIQQGDQCFKETQEHIMRALDRLPLSLLNIEQVRGNIPPPSSERCMMAPALIMTPIYDRVEAYSQMDTFLDSGKNEFASLVLYGPTALGKSTIACEYAKKRFDEGRYDNVLWANGESLVSVLHSFTNIALRLKIPGARSDNHQENCILVQSWLRRTKSTWLLVYDNVDTADSISPYFAQSNQGRAIFKTRNAKQAHNMSTNWIHIEAWDKHEATEFLFDRLRKDRKEVDEADDNAALTLAELVSGNSLELRLAATSIFASKYSVAGYLDIYQKNPRVAQK</sequence>
<dbReference type="PANTHER" id="PTHR35205:SF1">
    <property type="entry name" value="ZU5 DOMAIN-CONTAINING PROTEIN"/>
    <property type="match status" value="1"/>
</dbReference>
<dbReference type="InterPro" id="IPR027417">
    <property type="entry name" value="P-loop_NTPase"/>
</dbReference>
<accession>A0AAJ0CFB0</accession>
<dbReference type="Proteomes" id="UP001251528">
    <property type="component" value="Unassembled WGS sequence"/>
</dbReference>
<evidence type="ECO:0000313" key="3">
    <source>
        <dbReference type="Proteomes" id="UP001251528"/>
    </source>
</evidence>
<dbReference type="PANTHER" id="PTHR35205">
    <property type="entry name" value="NB-ARC AND TPR DOMAIN PROTEIN"/>
    <property type="match status" value="1"/>
</dbReference>
<feature type="domain" description="NB-ARC" evidence="1">
    <location>
        <begin position="87"/>
        <end position="235"/>
    </location>
</feature>
<dbReference type="EMBL" id="JASWJB010000298">
    <property type="protein sequence ID" value="KAK2591946.1"/>
    <property type="molecule type" value="Genomic_DNA"/>
</dbReference>